<evidence type="ECO:0000313" key="10">
    <source>
        <dbReference type="Proteomes" id="UP000054558"/>
    </source>
</evidence>
<dbReference type="EMBL" id="DF237362">
    <property type="protein sequence ID" value="GAQ88256.1"/>
    <property type="molecule type" value="Genomic_DNA"/>
</dbReference>
<keyword evidence="10" id="KW-1185">Reference proteome</keyword>
<name>A0A1Y1IHR9_KLENI</name>
<dbReference type="PANTHER" id="PTHR33281">
    <property type="entry name" value="UPF0187 PROTEIN YNEE"/>
    <property type="match status" value="1"/>
</dbReference>
<reference evidence="9 10" key="1">
    <citation type="journal article" date="2014" name="Nat. Commun.">
        <title>Klebsormidium flaccidum genome reveals primary factors for plant terrestrial adaptation.</title>
        <authorList>
            <person name="Hori K."/>
            <person name="Maruyama F."/>
            <person name="Fujisawa T."/>
            <person name="Togashi T."/>
            <person name="Yamamoto N."/>
            <person name="Seo M."/>
            <person name="Sato S."/>
            <person name="Yamada T."/>
            <person name="Mori H."/>
            <person name="Tajima N."/>
            <person name="Moriyama T."/>
            <person name="Ikeuchi M."/>
            <person name="Watanabe M."/>
            <person name="Wada H."/>
            <person name="Kobayashi K."/>
            <person name="Saito M."/>
            <person name="Masuda T."/>
            <person name="Sasaki-Sekimoto Y."/>
            <person name="Mashiguchi K."/>
            <person name="Awai K."/>
            <person name="Shimojima M."/>
            <person name="Masuda S."/>
            <person name="Iwai M."/>
            <person name="Nobusawa T."/>
            <person name="Narise T."/>
            <person name="Kondo S."/>
            <person name="Saito H."/>
            <person name="Sato R."/>
            <person name="Murakawa M."/>
            <person name="Ihara Y."/>
            <person name="Oshima-Yamada Y."/>
            <person name="Ohtaka K."/>
            <person name="Satoh M."/>
            <person name="Sonobe K."/>
            <person name="Ishii M."/>
            <person name="Ohtani R."/>
            <person name="Kanamori-Sato M."/>
            <person name="Honoki R."/>
            <person name="Miyazaki D."/>
            <person name="Mochizuki H."/>
            <person name="Umetsu J."/>
            <person name="Higashi K."/>
            <person name="Shibata D."/>
            <person name="Kamiya Y."/>
            <person name="Sato N."/>
            <person name="Nakamura Y."/>
            <person name="Tabata S."/>
            <person name="Ida S."/>
            <person name="Kurokawa K."/>
            <person name="Ohta H."/>
        </authorList>
    </citation>
    <scope>NUCLEOTIDE SEQUENCE [LARGE SCALE GENOMIC DNA]</scope>
    <source>
        <strain evidence="9 10">NIES-2285</strain>
    </source>
</reference>
<accession>A0A1Y1IHR9</accession>
<evidence type="ECO:0000256" key="4">
    <source>
        <dbReference type="ARBA" id="ARBA00022692"/>
    </source>
</evidence>
<dbReference type="AlphaFoldDB" id="A0A1Y1IHR9"/>
<evidence type="ECO:0000256" key="5">
    <source>
        <dbReference type="ARBA" id="ARBA00022989"/>
    </source>
</evidence>
<keyword evidence="7 8" id="KW-0472">Membrane</keyword>
<feature type="transmembrane region" description="Helical" evidence="8">
    <location>
        <begin position="158"/>
        <end position="181"/>
    </location>
</feature>
<comment type="subcellular location">
    <subcellularLocation>
        <location evidence="1">Cell membrane</location>
        <topology evidence="1">Multi-pass membrane protein</topology>
    </subcellularLocation>
</comment>
<evidence type="ECO:0000256" key="8">
    <source>
        <dbReference type="SAM" id="Phobius"/>
    </source>
</evidence>
<evidence type="ECO:0000256" key="6">
    <source>
        <dbReference type="ARBA" id="ARBA00023065"/>
    </source>
</evidence>
<dbReference type="GO" id="GO:0005886">
    <property type="term" value="C:plasma membrane"/>
    <property type="evidence" value="ECO:0007669"/>
    <property type="project" value="UniProtKB-SubCell"/>
</dbReference>
<evidence type="ECO:0000256" key="7">
    <source>
        <dbReference type="ARBA" id="ARBA00023136"/>
    </source>
</evidence>
<keyword evidence="2" id="KW-0813">Transport</keyword>
<organism evidence="9 10">
    <name type="scientific">Klebsormidium nitens</name>
    <name type="common">Green alga</name>
    <name type="synonym">Ulothrix nitens</name>
    <dbReference type="NCBI Taxonomy" id="105231"/>
    <lineage>
        <taxon>Eukaryota</taxon>
        <taxon>Viridiplantae</taxon>
        <taxon>Streptophyta</taxon>
        <taxon>Klebsormidiophyceae</taxon>
        <taxon>Klebsormidiales</taxon>
        <taxon>Klebsormidiaceae</taxon>
        <taxon>Klebsormidium</taxon>
    </lineage>
</organism>
<evidence type="ECO:0000256" key="3">
    <source>
        <dbReference type="ARBA" id="ARBA00022475"/>
    </source>
</evidence>
<sequence>MVVARQVVAESRTEIPREGCITAAVWLIAPDSAMAPGMEIDAAKFDAEIGSLQQLPAAMNNNGNLFRPLSSNVYVEEVEKLRSAGKIAPMTILYDPNKTLLHLFAWSSTVTKIVFSSPFFWLLMTMNVVLSIVYYTALGNSESVDFFVDAHGWPWMSSFIYGFFGGLVTFMVVIHAGDCYARFFQQYNTVRAIEININTVINILRTHLPNDVFDGANELRATVARWVVAQVYLGFGWLPSYRENGVDEWAWAKVNEYGLISASDREALMKVPVGEYPITEITTSCSQLLWEYVKAGKIGDNVAAELGGQMRDIQNNFFALYATTEQPVPFAMYHYISLVNNLWLLLLAYQWIFYSYYWGIFACFLNVYAFLGLRELANNLAEPFGSDESDIPVFDFVVKWHTRVDNFIHLPVKFGEPLISRHESGVSQ</sequence>
<dbReference type="GO" id="GO:0005254">
    <property type="term" value="F:chloride channel activity"/>
    <property type="evidence" value="ECO:0007669"/>
    <property type="project" value="InterPro"/>
</dbReference>
<proteinExistence type="predicted"/>
<dbReference type="Proteomes" id="UP000054558">
    <property type="component" value="Unassembled WGS sequence"/>
</dbReference>
<dbReference type="PANTHER" id="PTHR33281:SF19">
    <property type="entry name" value="VOLTAGE-DEPENDENT ANION CHANNEL-FORMING PROTEIN YNEE"/>
    <property type="match status" value="1"/>
</dbReference>
<dbReference type="Pfam" id="PF25539">
    <property type="entry name" value="Bestrophin_2"/>
    <property type="match status" value="1"/>
</dbReference>
<feature type="transmembrane region" description="Helical" evidence="8">
    <location>
        <begin position="119"/>
        <end position="138"/>
    </location>
</feature>
<keyword evidence="4 8" id="KW-0812">Transmembrane</keyword>
<keyword evidence="6" id="KW-0406">Ion transport</keyword>
<evidence type="ECO:0000256" key="2">
    <source>
        <dbReference type="ARBA" id="ARBA00022448"/>
    </source>
</evidence>
<feature type="transmembrane region" description="Helical" evidence="8">
    <location>
        <begin position="355"/>
        <end position="373"/>
    </location>
</feature>
<evidence type="ECO:0000256" key="1">
    <source>
        <dbReference type="ARBA" id="ARBA00004651"/>
    </source>
</evidence>
<dbReference type="InterPro" id="IPR044669">
    <property type="entry name" value="YneE/VCCN1/2-like"/>
</dbReference>
<evidence type="ECO:0000313" key="9">
    <source>
        <dbReference type="EMBL" id="GAQ88256.1"/>
    </source>
</evidence>
<keyword evidence="5 8" id="KW-1133">Transmembrane helix</keyword>
<protein>
    <submittedName>
        <fullName evidence="9">Uncharacterized protein</fullName>
    </submittedName>
</protein>
<gene>
    <name evidence="9" type="ORF">KFL_004130020</name>
</gene>
<keyword evidence="3" id="KW-1003">Cell membrane</keyword>